<proteinExistence type="predicted"/>
<name>A0A0M4DEV4_STRPR</name>
<evidence type="ECO:0000313" key="2">
    <source>
        <dbReference type="EMBL" id="ALC19467.1"/>
    </source>
</evidence>
<evidence type="ECO:0000313" key="3">
    <source>
        <dbReference type="Proteomes" id="UP000060513"/>
    </source>
</evidence>
<dbReference type="InterPro" id="IPR018306">
    <property type="entry name" value="Phage_T5_Orf172_DNA-bd"/>
</dbReference>
<feature type="domain" description="Bacteriophage T5 Orf172 DNA-binding" evidence="1">
    <location>
        <begin position="6"/>
        <end position="89"/>
    </location>
</feature>
<dbReference type="AlphaFoldDB" id="A0A0M4DEV4"/>
<dbReference type="Proteomes" id="UP000060513">
    <property type="component" value="Chromosome"/>
</dbReference>
<sequence length="113" mass="12924">MADIGAFGESVVQIGLTCRLDHMDRVNELDDASVPFRFDVHALIYSDDAVSLERALHQDFESRRVNWVNARREFFHTTPAEVHDALARHAGQHLLEFHEEPDAPEWRASTRAS</sequence>
<dbReference type="SMART" id="SM00974">
    <property type="entry name" value="T5orf172"/>
    <property type="match status" value="1"/>
</dbReference>
<dbReference type="STRING" id="38300.SPRI_1161"/>
<dbReference type="EMBL" id="CP011340">
    <property type="protein sequence ID" value="ALC19467.1"/>
    <property type="molecule type" value="Genomic_DNA"/>
</dbReference>
<gene>
    <name evidence="2" type="ORF">SPRI_1161</name>
</gene>
<accession>A0A0M4DEV4</accession>
<dbReference type="PATRIC" id="fig|38300.4.peg.1242"/>
<protein>
    <submittedName>
        <fullName evidence="2">ATPase</fullName>
    </submittedName>
</protein>
<dbReference type="RefSeq" id="WP_005309232.1">
    <property type="nucleotide sequence ID" value="NZ_CP011340.1"/>
</dbReference>
<evidence type="ECO:0000259" key="1">
    <source>
        <dbReference type="SMART" id="SM00974"/>
    </source>
</evidence>
<organism evidence="2">
    <name type="scientific">Streptomyces pristinaespiralis</name>
    <dbReference type="NCBI Taxonomy" id="38300"/>
    <lineage>
        <taxon>Bacteria</taxon>
        <taxon>Bacillati</taxon>
        <taxon>Actinomycetota</taxon>
        <taxon>Actinomycetes</taxon>
        <taxon>Kitasatosporales</taxon>
        <taxon>Streptomycetaceae</taxon>
        <taxon>Streptomyces</taxon>
    </lineage>
</organism>
<reference evidence="2 3" key="1">
    <citation type="submission" date="2015-08" db="EMBL/GenBank/DDBJ databases">
        <title>Genome sequence of the pristinamycin over-producing bacterium Streptomyces pristinaespiralis HCCB10218.</title>
        <authorList>
            <person name="Tian J."/>
            <person name="Yang J."/>
            <person name="Li L."/>
            <person name="Ruan L."/>
            <person name="Wei W."/>
            <person name="Zheng G."/>
            <person name="Wei Z."/>
            <person name="Yang S."/>
            <person name="Ge M."/>
            <person name="Jiang W."/>
            <person name="Lu Y."/>
        </authorList>
    </citation>
    <scope>NUCLEOTIDE SEQUENCE [LARGE SCALE GENOMIC DNA]</scope>
    <source>
        <strain evidence="2 3">HCCB 10218</strain>
    </source>
</reference>
<dbReference type="GeneID" id="97237765"/>
<dbReference type="KEGG" id="spri:SPRI_1161"/>
<dbReference type="Pfam" id="PF13455">
    <property type="entry name" value="MUG113"/>
    <property type="match status" value="1"/>
</dbReference>